<dbReference type="Pfam" id="PF02518">
    <property type="entry name" value="HATPase_c"/>
    <property type="match status" value="1"/>
</dbReference>
<dbReference type="PROSITE" id="PS50109">
    <property type="entry name" value="HIS_KIN"/>
    <property type="match status" value="1"/>
</dbReference>
<evidence type="ECO:0000256" key="4">
    <source>
        <dbReference type="ARBA" id="ARBA00022679"/>
    </source>
</evidence>
<organism evidence="12 13">
    <name type="scientific">Candidatus Wallbacteria bacterium HGW-Wallbacteria-1</name>
    <dbReference type="NCBI Taxonomy" id="2013854"/>
    <lineage>
        <taxon>Bacteria</taxon>
        <taxon>Candidatus Walliibacteriota</taxon>
    </lineage>
</organism>
<evidence type="ECO:0000256" key="7">
    <source>
        <dbReference type="ARBA" id="ARBA00022840"/>
    </source>
</evidence>
<evidence type="ECO:0000256" key="6">
    <source>
        <dbReference type="ARBA" id="ARBA00022777"/>
    </source>
</evidence>
<dbReference type="InterPro" id="IPR004358">
    <property type="entry name" value="Sig_transdc_His_kin-like_C"/>
</dbReference>
<dbReference type="GO" id="GO:0000155">
    <property type="term" value="F:phosphorelay sensor kinase activity"/>
    <property type="evidence" value="ECO:0007669"/>
    <property type="project" value="InterPro"/>
</dbReference>
<dbReference type="PANTHER" id="PTHR43065">
    <property type="entry name" value="SENSOR HISTIDINE KINASE"/>
    <property type="match status" value="1"/>
</dbReference>
<feature type="domain" description="PAC" evidence="11">
    <location>
        <begin position="360"/>
        <end position="413"/>
    </location>
</feature>
<accession>A0A2N1PPL6</accession>
<dbReference type="Gene3D" id="3.30.450.20">
    <property type="entry name" value="PAS domain"/>
    <property type="match status" value="1"/>
</dbReference>
<evidence type="ECO:0000259" key="10">
    <source>
        <dbReference type="PROSITE" id="PS50109"/>
    </source>
</evidence>
<dbReference type="EMBL" id="PGXC01000006">
    <property type="protein sequence ID" value="PKK90283.1"/>
    <property type="molecule type" value="Genomic_DNA"/>
</dbReference>
<dbReference type="Proteomes" id="UP000233256">
    <property type="component" value="Unassembled WGS sequence"/>
</dbReference>
<protein>
    <recommendedName>
        <fullName evidence="2">histidine kinase</fullName>
        <ecNumber evidence="2">2.7.13.3</ecNumber>
    </recommendedName>
</protein>
<evidence type="ECO:0000256" key="8">
    <source>
        <dbReference type="ARBA" id="ARBA00023012"/>
    </source>
</evidence>
<gene>
    <name evidence="12" type="ORF">CVV64_09970</name>
</gene>
<keyword evidence="9" id="KW-0812">Transmembrane</keyword>
<proteinExistence type="predicted"/>
<dbReference type="PANTHER" id="PTHR43065:SF46">
    <property type="entry name" value="C4-DICARBOXYLATE TRANSPORT SENSOR PROTEIN DCTB"/>
    <property type="match status" value="1"/>
</dbReference>
<evidence type="ECO:0000256" key="3">
    <source>
        <dbReference type="ARBA" id="ARBA00022553"/>
    </source>
</evidence>
<evidence type="ECO:0000256" key="9">
    <source>
        <dbReference type="SAM" id="Phobius"/>
    </source>
</evidence>
<dbReference type="InterPro" id="IPR000700">
    <property type="entry name" value="PAS-assoc_C"/>
</dbReference>
<keyword evidence="5" id="KW-0547">Nucleotide-binding</keyword>
<dbReference type="InterPro" id="IPR036097">
    <property type="entry name" value="HisK_dim/P_sf"/>
</dbReference>
<dbReference type="PRINTS" id="PR00344">
    <property type="entry name" value="BCTRLSENSOR"/>
</dbReference>
<keyword evidence="8" id="KW-0902">Two-component regulatory system</keyword>
<feature type="transmembrane region" description="Helical" evidence="9">
    <location>
        <begin position="38"/>
        <end position="58"/>
    </location>
</feature>
<keyword evidence="4" id="KW-0808">Transferase</keyword>
<evidence type="ECO:0000256" key="5">
    <source>
        <dbReference type="ARBA" id="ARBA00022741"/>
    </source>
</evidence>
<keyword evidence="6" id="KW-0418">Kinase</keyword>
<evidence type="ECO:0000259" key="11">
    <source>
        <dbReference type="PROSITE" id="PS50113"/>
    </source>
</evidence>
<dbReference type="InterPro" id="IPR036890">
    <property type="entry name" value="HATPase_C_sf"/>
</dbReference>
<keyword evidence="9" id="KW-1133">Transmembrane helix</keyword>
<dbReference type="InterPro" id="IPR003661">
    <property type="entry name" value="HisK_dim/P_dom"/>
</dbReference>
<evidence type="ECO:0000313" key="12">
    <source>
        <dbReference type="EMBL" id="PKK90283.1"/>
    </source>
</evidence>
<name>A0A2N1PPL6_9BACT</name>
<evidence type="ECO:0000256" key="2">
    <source>
        <dbReference type="ARBA" id="ARBA00012438"/>
    </source>
</evidence>
<dbReference type="AlphaFoldDB" id="A0A2N1PPL6"/>
<keyword evidence="3" id="KW-0597">Phosphoprotein</keyword>
<reference evidence="12 13" key="1">
    <citation type="journal article" date="2017" name="ISME J.">
        <title>Potential for microbial H2 and metal transformations associated with novel bacteria and archaea in deep terrestrial subsurface sediments.</title>
        <authorList>
            <person name="Hernsdorf A.W."/>
            <person name="Amano Y."/>
            <person name="Miyakawa K."/>
            <person name="Ise K."/>
            <person name="Suzuki Y."/>
            <person name="Anantharaman K."/>
            <person name="Probst A."/>
            <person name="Burstein D."/>
            <person name="Thomas B.C."/>
            <person name="Banfield J.F."/>
        </authorList>
    </citation>
    <scope>NUCLEOTIDE SEQUENCE [LARGE SCALE GENOMIC DNA]</scope>
    <source>
        <strain evidence="12">HGW-Wallbacteria-1</strain>
    </source>
</reference>
<dbReference type="Gene3D" id="1.10.287.130">
    <property type="match status" value="1"/>
</dbReference>
<dbReference type="Gene3D" id="3.30.565.10">
    <property type="entry name" value="Histidine kinase-like ATPase, C-terminal domain"/>
    <property type="match status" value="1"/>
</dbReference>
<evidence type="ECO:0000256" key="1">
    <source>
        <dbReference type="ARBA" id="ARBA00000085"/>
    </source>
</evidence>
<dbReference type="InterPro" id="IPR003594">
    <property type="entry name" value="HATPase_dom"/>
</dbReference>
<keyword evidence="9" id="KW-0472">Membrane</keyword>
<dbReference type="CDD" id="cd00082">
    <property type="entry name" value="HisKA"/>
    <property type="match status" value="1"/>
</dbReference>
<feature type="domain" description="Histidine kinase" evidence="10">
    <location>
        <begin position="433"/>
        <end position="658"/>
    </location>
</feature>
<evidence type="ECO:0000313" key="13">
    <source>
        <dbReference type="Proteomes" id="UP000233256"/>
    </source>
</evidence>
<keyword evidence="7" id="KW-0067">ATP-binding</keyword>
<dbReference type="SUPFAM" id="SSF55874">
    <property type="entry name" value="ATPase domain of HSP90 chaperone/DNA topoisomerase II/histidine kinase"/>
    <property type="match status" value="1"/>
</dbReference>
<dbReference type="SMART" id="SM00387">
    <property type="entry name" value="HATPase_c"/>
    <property type="match status" value="1"/>
</dbReference>
<dbReference type="GO" id="GO:0005524">
    <property type="term" value="F:ATP binding"/>
    <property type="evidence" value="ECO:0007669"/>
    <property type="project" value="UniProtKB-KW"/>
</dbReference>
<comment type="catalytic activity">
    <reaction evidence="1">
        <text>ATP + protein L-histidine = ADP + protein N-phospho-L-histidine.</text>
        <dbReference type="EC" id="2.7.13.3"/>
    </reaction>
</comment>
<sequence length="669" mass="76495">MEKDQVKTISSETKKSLDSAETGFSEKHFFKDQTNPGYVGLIICFIFYFTGLGIYSYYRANDEYSGTVSAIDKRLLLAASSLQHMLPEDFHDRAVAPDSIDKGEELLLRRRISRFARESEFKYLYTLVKWNDKFYFTAPTVTPEEEKERDTWYFYPYDTIPDIFVDAYRTGQIRYVTYSDQWGEFRSIALPLKSPAGRVYLSCADYEITYLKRLFVQSWLHSLFTAFYLTLLTIPFLFLFRQVAVKLSNANIEMWKYKENLEDLVSERTQSIKSMAWELTVSQERLDLALSGAKLSLFDWDISSGSLILGPLIAKSLGLQENSMDRMEDYTSRMEEEDRIFFERLSRTSQRIEKGERGFFSRTTKIKNDDGGFRWLNHQGSFLELDSIGRPQRIIGVVKDVTLEREADAERKRNERKVIQARRFESLGRMAGGIAHDFNNLLMVILGNVDLCLFSMPEDSPYRENVQGIRDATLKASHLSGQMRLYSGDHPAGFQCTNLKILLEEMIGSLRELLPAHIGFRVTLQSDEVYLNGNSTTITTAIQNLIINAVEAIGDSSGAIALNMKTRFCDHEFLRREWDFAELQPGDYAEISIIDNGPGMDSETGKRLFEPFFTTKFPGRGLGLPAVHGIMRVHRGLVVFNSSSGNGASFTLFFPLMQSSVVSRTTVMN</sequence>
<dbReference type="PROSITE" id="PS50113">
    <property type="entry name" value="PAC"/>
    <property type="match status" value="1"/>
</dbReference>
<dbReference type="InterPro" id="IPR005467">
    <property type="entry name" value="His_kinase_dom"/>
</dbReference>
<feature type="transmembrane region" description="Helical" evidence="9">
    <location>
        <begin position="219"/>
        <end position="240"/>
    </location>
</feature>
<dbReference type="EC" id="2.7.13.3" evidence="2"/>
<dbReference type="SUPFAM" id="SSF47384">
    <property type="entry name" value="Homodimeric domain of signal transducing histidine kinase"/>
    <property type="match status" value="1"/>
</dbReference>
<comment type="caution">
    <text evidence="12">The sequence shown here is derived from an EMBL/GenBank/DDBJ whole genome shotgun (WGS) entry which is preliminary data.</text>
</comment>